<proteinExistence type="predicted"/>
<gene>
    <name evidence="1" type="ordered locus">RB10992</name>
</gene>
<organism evidence="1 2">
    <name type="scientific">Rhodopirellula baltica (strain DSM 10527 / NCIMB 13988 / SH1)</name>
    <dbReference type="NCBI Taxonomy" id="243090"/>
    <lineage>
        <taxon>Bacteria</taxon>
        <taxon>Pseudomonadati</taxon>
        <taxon>Planctomycetota</taxon>
        <taxon>Planctomycetia</taxon>
        <taxon>Pirellulales</taxon>
        <taxon>Pirellulaceae</taxon>
        <taxon>Rhodopirellula</taxon>
    </lineage>
</organism>
<dbReference type="HOGENOM" id="CLU_2809575_0_0_0"/>
<dbReference type="Proteomes" id="UP000001025">
    <property type="component" value="Chromosome"/>
</dbReference>
<reference evidence="1 2" key="1">
    <citation type="journal article" date="2003" name="Proc. Natl. Acad. Sci. U.S.A.">
        <title>Complete genome sequence of the marine planctomycete Pirellula sp. strain 1.</title>
        <authorList>
            <person name="Gloeckner F.O."/>
            <person name="Kube M."/>
            <person name="Bauer M."/>
            <person name="Teeling H."/>
            <person name="Lombardot T."/>
            <person name="Ludwig W."/>
            <person name="Gade D."/>
            <person name="Beck A."/>
            <person name="Borzym K."/>
            <person name="Heitmann K."/>
            <person name="Rabus R."/>
            <person name="Schlesner H."/>
            <person name="Amann R."/>
            <person name="Reinhardt R."/>
        </authorList>
    </citation>
    <scope>NUCLEOTIDE SEQUENCE [LARGE SCALE GENOMIC DNA]</scope>
    <source>
        <strain evidence="2">DSM 10527 / NCIMB 13988 / SH1</strain>
    </source>
</reference>
<keyword evidence="2" id="KW-1185">Reference proteome</keyword>
<sequence length="67" mass="7648">MTLSETVTLWRDRRSLDHTESIQNRAKQAKRSFRPCILCQSDLAGRRSVHISELSRGSARGQFAESD</sequence>
<dbReference type="KEGG" id="rba:RB10992"/>
<protein>
    <submittedName>
        <fullName evidence="1">Uncharacterized protein</fullName>
    </submittedName>
</protein>
<dbReference type="EMBL" id="BX294152">
    <property type="protein sequence ID" value="CAD77105.1"/>
    <property type="molecule type" value="Genomic_DNA"/>
</dbReference>
<evidence type="ECO:0000313" key="1">
    <source>
        <dbReference type="EMBL" id="CAD77105.1"/>
    </source>
</evidence>
<name>Q7UJX6_RHOBA</name>
<evidence type="ECO:0000313" key="2">
    <source>
        <dbReference type="Proteomes" id="UP000001025"/>
    </source>
</evidence>
<dbReference type="EnsemblBacteria" id="CAD77105">
    <property type="protein sequence ID" value="CAD77105"/>
    <property type="gene ID" value="RB10992"/>
</dbReference>
<accession>Q7UJX6</accession>
<dbReference type="InParanoid" id="Q7UJX6"/>
<dbReference type="STRING" id="243090.RB10992"/>
<dbReference type="AlphaFoldDB" id="Q7UJX6"/>